<protein>
    <submittedName>
        <fullName evidence="1">Uncharacterized protein</fullName>
    </submittedName>
</protein>
<evidence type="ECO:0000313" key="2">
    <source>
        <dbReference type="Proteomes" id="UP001281147"/>
    </source>
</evidence>
<dbReference type="Proteomes" id="UP001281147">
    <property type="component" value="Unassembled WGS sequence"/>
</dbReference>
<proteinExistence type="predicted"/>
<comment type="caution">
    <text evidence="1">The sequence shown here is derived from an EMBL/GenBank/DDBJ whole genome shotgun (WGS) entry which is preliminary data.</text>
</comment>
<name>A0ACC3MUL4_9PEZI</name>
<evidence type="ECO:0000313" key="1">
    <source>
        <dbReference type="EMBL" id="KAK3703981.1"/>
    </source>
</evidence>
<sequence length="673" mass="77437">MAECLILRRLAKLRQNVFIEGDVKIVRSVMRGFEASSADAFILIIDSTVGDLPGEDASDYELWRWARRQPRGVKFVPIDVKTHNITIGQKVDDRHPHLYHWSHNSHYRDRVKASEVVFALVEGIPDHVAVVPTQTWVDATDGSYGIETLSNKAALWMALFMVHVDHLDEAVARLVAVASGINKTFVNPTTHIALHDWRPKTMDEPNFDRSGDNPLWRSSMRSTLRLFDEIDNSNTGCRVELNPDAPVIHDFFIEIPHSGLVRCETKTFRSLEHMDDIFNMEPRANPWADRRMWHVLYLEIDDRCICITRDEISNCGRPNNQFLEEHTVSGFPEALEHIKKHLSLARKEVVQALQRLTPAESSRDIPRREIVLDVNGIDPLAGPSRAQLTLPWVRHQLNLQCMKYGYGVCLALGDGHPLGTHVMVHYRWRERDKFLFRRYGKLPLQLWSQDASRRRCVVLRLQQHSPMDVLTGPGGPSPFACLRGQWKKPVKERNKFLIIGSTLDHRMHREGSEHHADYLLLPSHFTALGSYNSWLDEPMPSHRGKGQHYFHGTRNSETELSNPKWPTKKNCITFNDNFIKDSSVEPHRYVLSLADGTLYHQILGVLRGDTNGETSIANAAFAGEQTRFRRGMYHTTVQEVLQTTWNYGYERPFRQWDEKSEPTARRNLLAELK</sequence>
<accession>A0ACC3MUL4</accession>
<dbReference type="EMBL" id="JAUTXU010000144">
    <property type="protein sequence ID" value="KAK3703981.1"/>
    <property type="molecule type" value="Genomic_DNA"/>
</dbReference>
<keyword evidence="2" id="KW-1185">Reference proteome</keyword>
<organism evidence="1 2">
    <name type="scientific">Vermiconidia calcicola</name>
    <dbReference type="NCBI Taxonomy" id="1690605"/>
    <lineage>
        <taxon>Eukaryota</taxon>
        <taxon>Fungi</taxon>
        <taxon>Dikarya</taxon>
        <taxon>Ascomycota</taxon>
        <taxon>Pezizomycotina</taxon>
        <taxon>Dothideomycetes</taxon>
        <taxon>Dothideomycetidae</taxon>
        <taxon>Mycosphaerellales</taxon>
        <taxon>Extremaceae</taxon>
        <taxon>Vermiconidia</taxon>
    </lineage>
</organism>
<reference evidence="1" key="1">
    <citation type="submission" date="2023-07" db="EMBL/GenBank/DDBJ databases">
        <title>Black Yeasts Isolated from many extreme environments.</title>
        <authorList>
            <person name="Coleine C."/>
            <person name="Stajich J.E."/>
            <person name="Selbmann L."/>
        </authorList>
    </citation>
    <scope>NUCLEOTIDE SEQUENCE</scope>
    <source>
        <strain evidence="1">CCFEE 5714</strain>
    </source>
</reference>
<gene>
    <name evidence="1" type="ORF">LTR37_014084</name>
</gene>